<evidence type="ECO:0008006" key="4">
    <source>
        <dbReference type="Google" id="ProtNLM"/>
    </source>
</evidence>
<dbReference type="PROSITE" id="PS51257">
    <property type="entry name" value="PROKAR_LIPOPROTEIN"/>
    <property type="match status" value="1"/>
</dbReference>
<sequence length="109" mass="11011">MRLSALSLAPIALLSLAACGEGGAIDENVKATVRQSIVASCAATAEGQVPEGVNVDLNKVCDCAADKLMAGKSVQDLVSNPPTSVEDLAPIKECLKEIGPVTVAPPPEG</sequence>
<keyword evidence="1" id="KW-0732">Signal</keyword>
<protein>
    <recommendedName>
        <fullName evidence="4">Secreted protein</fullName>
    </recommendedName>
</protein>
<evidence type="ECO:0000256" key="1">
    <source>
        <dbReference type="SAM" id="SignalP"/>
    </source>
</evidence>
<keyword evidence="3" id="KW-1185">Reference proteome</keyword>
<name>A0ABW4MHD2_9SPHN</name>
<feature type="signal peptide" evidence="1">
    <location>
        <begin position="1"/>
        <end position="20"/>
    </location>
</feature>
<dbReference type="Proteomes" id="UP001597215">
    <property type="component" value="Unassembled WGS sequence"/>
</dbReference>
<feature type="chain" id="PRO_5046282517" description="Secreted protein" evidence="1">
    <location>
        <begin position="21"/>
        <end position="109"/>
    </location>
</feature>
<organism evidence="2 3">
    <name type="scientific">Sphingorhabdus buctiana</name>
    <dbReference type="NCBI Taxonomy" id="1508805"/>
    <lineage>
        <taxon>Bacteria</taxon>
        <taxon>Pseudomonadati</taxon>
        <taxon>Pseudomonadota</taxon>
        <taxon>Alphaproteobacteria</taxon>
        <taxon>Sphingomonadales</taxon>
        <taxon>Sphingomonadaceae</taxon>
        <taxon>Sphingorhabdus</taxon>
    </lineage>
</organism>
<reference evidence="3" key="1">
    <citation type="journal article" date="2019" name="Int. J. Syst. Evol. Microbiol.">
        <title>The Global Catalogue of Microorganisms (GCM) 10K type strain sequencing project: providing services to taxonomists for standard genome sequencing and annotation.</title>
        <authorList>
            <consortium name="The Broad Institute Genomics Platform"/>
            <consortium name="The Broad Institute Genome Sequencing Center for Infectious Disease"/>
            <person name="Wu L."/>
            <person name="Ma J."/>
        </authorList>
    </citation>
    <scope>NUCLEOTIDE SEQUENCE [LARGE SCALE GENOMIC DNA]</scope>
    <source>
        <strain evidence="3">CGMCC 1.12449</strain>
    </source>
</reference>
<accession>A0ABW4MHD2</accession>
<evidence type="ECO:0000313" key="2">
    <source>
        <dbReference type="EMBL" id="MFD1767938.1"/>
    </source>
</evidence>
<comment type="caution">
    <text evidence="2">The sequence shown here is derived from an EMBL/GenBank/DDBJ whole genome shotgun (WGS) entry which is preliminary data.</text>
</comment>
<dbReference type="RefSeq" id="WP_381515982.1">
    <property type="nucleotide sequence ID" value="NZ_JBHUEL010000011.1"/>
</dbReference>
<gene>
    <name evidence="2" type="ORF">ACFSAG_13905</name>
</gene>
<evidence type="ECO:0000313" key="3">
    <source>
        <dbReference type="Proteomes" id="UP001597215"/>
    </source>
</evidence>
<proteinExistence type="predicted"/>
<dbReference type="EMBL" id="JBHUEL010000011">
    <property type="protein sequence ID" value="MFD1767938.1"/>
    <property type="molecule type" value="Genomic_DNA"/>
</dbReference>